<reference evidence="2" key="2">
    <citation type="journal article" date="2021" name="Microbiome">
        <title>Successional dynamics and alternative stable states in a saline activated sludge microbial community over 9 years.</title>
        <authorList>
            <person name="Wang Y."/>
            <person name="Ye J."/>
            <person name="Ju F."/>
            <person name="Liu L."/>
            <person name="Boyd J.A."/>
            <person name="Deng Y."/>
            <person name="Parks D.H."/>
            <person name="Jiang X."/>
            <person name="Yin X."/>
            <person name="Woodcroft B.J."/>
            <person name="Tyson G.W."/>
            <person name="Hugenholtz P."/>
            <person name="Polz M.F."/>
            <person name="Zhang T."/>
        </authorList>
    </citation>
    <scope>NUCLEOTIDE SEQUENCE</scope>
    <source>
        <strain evidence="2">HKST-UBA02</strain>
    </source>
</reference>
<organism evidence="2 3">
    <name type="scientific">Eiseniibacteriota bacterium</name>
    <dbReference type="NCBI Taxonomy" id="2212470"/>
    <lineage>
        <taxon>Bacteria</taxon>
        <taxon>Candidatus Eiseniibacteriota</taxon>
    </lineage>
</organism>
<name>A0A956NKY3_UNCEI</name>
<protein>
    <recommendedName>
        <fullName evidence="1">FlgD/Vpr Ig-like domain-containing protein</fullName>
    </recommendedName>
</protein>
<feature type="domain" description="FlgD/Vpr Ig-like" evidence="1">
    <location>
        <begin position="4"/>
        <end position="50"/>
    </location>
</feature>
<evidence type="ECO:0000259" key="1">
    <source>
        <dbReference type="Pfam" id="PF13860"/>
    </source>
</evidence>
<proteinExistence type="predicted"/>
<dbReference type="Pfam" id="PF13860">
    <property type="entry name" value="FlgD_ig"/>
    <property type="match status" value="1"/>
</dbReference>
<reference evidence="2" key="1">
    <citation type="submission" date="2020-04" db="EMBL/GenBank/DDBJ databases">
        <authorList>
            <person name="Zhang T."/>
        </authorList>
    </citation>
    <scope>NUCLEOTIDE SEQUENCE</scope>
    <source>
        <strain evidence="2">HKST-UBA02</strain>
    </source>
</reference>
<dbReference type="AlphaFoldDB" id="A0A956NKY3"/>
<evidence type="ECO:0000313" key="3">
    <source>
        <dbReference type="Proteomes" id="UP000739538"/>
    </source>
</evidence>
<gene>
    <name evidence="2" type="ORF">KDA27_28180</name>
</gene>
<dbReference type="InterPro" id="IPR025965">
    <property type="entry name" value="FlgD/Vpr_Ig-like"/>
</dbReference>
<dbReference type="EMBL" id="JAGQHS010000451">
    <property type="protein sequence ID" value="MCA9759708.1"/>
    <property type="molecule type" value="Genomic_DNA"/>
</dbReference>
<accession>A0A956NKY3</accession>
<evidence type="ECO:0000313" key="2">
    <source>
        <dbReference type="EMBL" id="MCA9759708.1"/>
    </source>
</evidence>
<sequence>MATDDVAGRSIRTLVDGPVASGPHQVWWDGRDDASRRVAAGVYFVRLAGSGKLEEGRIVLLK</sequence>
<dbReference type="Gene3D" id="2.60.40.4070">
    <property type="match status" value="1"/>
</dbReference>
<comment type="caution">
    <text evidence="2">The sequence shown here is derived from an EMBL/GenBank/DDBJ whole genome shotgun (WGS) entry which is preliminary data.</text>
</comment>
<dbReference type="Proteomes" id="UP000739538">
    <property type="component" value="Unassembled WGS sequence"/>
</dbReference>